<comment type="caution">
    <text evidence="4">The sequence shown here is derived from an EMBL/GenBank/DDBJ whole genome shotgun (WGS) entry which is preliminary data.</text>
</comment>
<gene>
    <name evidence="4" type="ORF">N7G274_009767</name>
</gene>
<dbReference type="PANTHER" id="PTHR10720">
    <property type="entry name" value="HEME OXYGENASE"/>
    <property type="match status" value="1"/>
</dbReference>
<evidence type="ECO:0000256" key="1">
    <source>
        <dbReference type="ARBA" id="ARBA00022617"/>
    </source>
</evidence>
<keyword evidence="1" id="KW-0349">Heme</keyword>
<keyword evidence="2" id="KW-0479">Metal-binding</keyword>
<keyword evidence="5" id="KW-1185">Reference proteome</keyword>
<dbReference type="CDD" id="cd19165">
    <property type="entry name" value="HemeO"/>
    <property type="match status" value="1"/>
</dbReference>
<dbReference type="Gene3D" id="1.20.910.10">
    <property type="entry name" value="Heme oxygenase-like"/>
    <property type="match status" value="1"/>
</dbReference>
<keyword evidence="3" id="KW-0408">Iron</keyword>
<dbReference type="Proteomes" id="UP001590950">
    <property type="component" value="Unassembled WGS sequence"/>
</dbReference>
<dbReference type="EMBL" id="JBEFKJ010000040">
    <property type="protein sequence ID" value="KAL2037486.1"/>
    <property type="molecule type" value="Genomic_DNA"/>
</dbReference>
<evidence type="ECO:0000313" key="5">
    <source>
        <dbReference type="Proteomes" id="UP001590950"/>
    </source>
</evidence>
<reference evidence="4 5" key="1">
    <citation type="submission" date="2024-09" db="EMBL/GenBank/DDBJ databases">
        <title>Rethinking Asexuality: The Enigmatic Case of Functional Sexual Genes in Lepraria (Stereocaulaceae).</title>
        <authorList>
            <person name="Doellman M."/>
            <person name="Sun Y."/>
            <person name="Barcenas-Pena A."/>
            <person name="Lumbsch H.T."/>
            <person name="Grewe F."/>
        </authorList>
    </citation>
    <scope>NUCLEOTIDE SEQUENCE [LARGE SCALE GENOMIC DNA]</scope>
    <source>
        <strain evidence="4 5">Mercado 3170</strain>
    </source>
</reference>
<evidence type="ECO:0000256" key="2">
    <source>
        <dbReference type="ARBA" id="ARBA00022723"/>
    </source>
</evidence>
<dbReference type="InterPro" id="IPR016084">
    <property type="entry name" value="Haem_Oase-like_multi-hlx"/>
</dbReference>
<name>A0ABR3ZXN9_9LECA</name>
<dbReference type="SUPFAM" id="SSF48613">
    <property type="entry name" value="Heme oxygenase-like"/>
    <property type="match status" value="1"/>
</dbReference>
<accession>A0ABR3ZXN9</accession>
<proteinExistence type="predicted"/>
<dbReference type="InterPro" id="IPR002051">
    <property type="entry name" value="Haem_Oase"/>
</dbReference>
<evidence type="ECO:0000313" key="4">
    <source>
        <dbReference type="EMBL" id="KAL2037486.1"/>
    </source>
</evidence>
<evidence type="ECO:0008006" key="6">
    <source>
        <dbReference type="Google" id="ProtNLM"/>
    </source>
</evidence>
<dbReference type="PANTHER" id="PTHR10720:SF0">
    <property type="entry name" value="HEME OXYGENASE"/>
    <property type="match status" value="1"/>
</dbReference>
<evidence type="ECO:0000256" key="3">
    <source>
        <dbReference type="ARBA" id="ARBA00023004"/>
    </source>
</evidence>
<organism evidence="4 5">
    <name type="scientific">Stereocaulon virgatum</name>
    <dbReference type="NCBI Taxonomy" id="373712"/>
    <lineage>
        <taxon>Eukaryota</taxon>
        <taxon>Fungi</taxon>
        <taxon>Dikarya</taxon>
        <taxon>Ascomycota</taxon>
        <taxon>Pezizomycotina</taxon>
        <taxon>Lecanoromycetes</taxon>
        <taxon>OSLEUM clade</taxon>
        <taxon>Lecanoromycetidae</taxon>
        <taxon>Lecanorales</taxon>
        <taxon>Lecanorineae</taxon>
        <taxon>Stereocaulaceae</taxon>
        <taxon>Stereocaulon</taxon>
    </lineage>
</organism>
<sequence>MLDSQTPSASIAPALSQRINIATRVSHAHLNALILSLLPLGLPPYATEASFYARGLRGILPIYEAFEGAFRLVLSRSRDEHGGKEMLLSDALGHLHMPELERAGRLRNDIERILGASLDLQEERAQASRLHTFTTHIRASVGLRPHLLLTYTWLLYMALFNGGRYIHAKLRQAGPAFWKNTLSKEEDGFDTCLCFWGFDGQGGGEDIKAEFKRRFAGVELCLTDGEKEDVVQEAVLVMQTLVEVVNDISHHVGMGRDAKQAGLANGQNTQMWEKSATQRAEEDELSMSWLLLRHVLPIGMAELIEGARRAVITGT</sequence>
<protein>
    <recommendedName>
        <fullName evidence="6">Heme oxygenase-like protein</fullName>
    </recommendedName>
</protein>